<dbReference type="InterPro" id="IPR036477">
    <property type="entry name" value="Formyl_transf_N_sf"/>
</dbReference>
<evidence type="ECO:0000313" key="2">
    <source>
        <dbReference type="WBParaSite" id="nRc.2.0.1.t09350-RA"/>
    </source>
</evidence>
<accession>A0A915I663</accession>
<dbReference type="Proteomes" id="UP000887565">
    <property type="component" value="Unplaced"/>
</dbReference>
<evidence type="ECO:0000313" key="1">
    <source>
        <dbReference type="Proteomes" id="UP000887565"/>
    </source>
</evidence>
<name>A0A915I663_ROMCU</name>
<organism evidence="1 2">
    <name type="scientific">Romanomermis culicivorax</name>
    <name type="common">Nematode worm</name>
    <dbReference type="NCBI Taxonomy" id="13658"/>
    <lineage>
        <taxon>Eukaryota</taxon>
        <taxon>Metazoa</taxon>
        <taxon>Ecdysozoa</taxon>
        <taxon>Nematoda</taxon>
        <taxon>Enoplea</taxon>
        <taxon>Dorylaimia</taxon>
        <taxon>Mermithida</taxon>
        <taxon>Mermithoidea</taxon>
        <taxon>Mermithidae</taxon>
        <taxon>Romanomermis</taxon>
    </lineage>
</organism>
<dbReference type="AlphaFoldDB" id="A0A915I663"/>
<proteinExistence type="predicted"/>
<dbReference type="Gene3D" id="3.40.50.170">
    <property type="entry name" value="Formyl transferase, N-terminal domain"/>
    <property type="match status" value="1"/>
</dbReference>
<sequence>MKIVIIGQSVFGAEVYKLLRENDYEIVGIFTVPDKNNRADPLAEAAKLDNVPCFKVARWRVKNQR</sequence>
<dbReference type="OMA" id="REDPLVY"/>
<reference evidence="2" key="1">
    <citation type="submission" date="2022-11" db="UniProtKB">
        <authorList>
            <consortium name="WormBaseParasite"/>
        </authorList>
    </citation>
    <scope>IDENTIFICATION</scope>
</reference>
<protein>
    <submittedName>
        <fullName evidence="2">Uncharacterized protein</fullName>
    </submittedName>
</protein>
<keyword evidence="1" id="KW-1185">Reference proteome</keyword>
<dbReference type="WBParaSite" id="nRc.2.0.1.t09350-RA">
    <property type="protein sequence ID" value="nRc.2.0.1.t09350-RA"/>
    <property type="gene ID" value="nRc.2.0.1.g09350"/>
</dbReference>
<dbReference type="SUPFAM" id="SSF53328">
    <property type="entry name" value="Formyltransferase"/>
    <property type="match status" value="1"/>
</dbReference>